<keyword evidence="1" id="KW-0732">Signal</keyword>
<proteinExistence type="predicted"/>
<evidence type="ECO:0000256" key="1">
    <source>
        <dbReference type="SAM" id="SignalP"/>
    </source>
</evidence>
<dbReference type="OrthoDB" id="9815657at2"/>
<dbReference type="InterPro" id="IPR032466">
    <property type="entry name" value="Metal_Hydrolase"/>
</dbReference>
<name>A0A4V3D2Z9_9FLAO</name>
<dbReference type="GO" id="GO:0016810">
    <property type="term" value="F:hydrolase activity, acting on carbon-nitrogen (but not peptide) bonds"/>
    <property type="evidence" value="ECO:0007669"/>
    <property type="project" value="InterPro"/>
</dbReference>
<dbReference type="InterPro" id="IPR006680">
    <property type="entry name" value="Amidohydro-rel"/>
</dbReference>
<gene>
    <name evidence="3" type="ORF">DFQ07_2086</name>
</gene>
<feature type="signal peptide" evidence="1">
    <location>
        <begin position="1"/>
        <end position="21"/>
    </location>
</feature>
<evidence type="ECO:0000259" key="2">
    <source>
        <dbReference type="Pfam" id="PF01979"/>
    </source>
</evidence>
<comment type="caution">
    <text evidence="3">The sequence shown here is derived from an EMBL/GenBank/DDBJ whole genome shotgun (WGS) entry which is preliminary data.</text>
</comment>
<keyword evidence="4" id="KW-1185">Reference proteome</keyword>
<evidence type="ECO:0000313" key="4">
    <source>
        <dbReference type="Proteomes" id="UP000295390"/>
    </source>
</evidence>
<dbReference type="Proteomes" id="UP000295390">
    <property type="component" value="Unassembled WGS sequence"/>
</dbReference>
<dbReference type="InterPro" id="IPR051781">
    <property type="entry name" value="Metallo-dep_Hydrolase"/>
</dbReference>
<feature type="chain" id="PRO_5020837931" evidence="1">
    <location>
        <begin position="22"/>
        <end position="473"/>
    </location>
</feature>
<dbReference type="SUPFAM" id="SSF51338">
    <property type="entry name" value="Composite domain of metallo-dependent hydrolases"/>
    <property type="match status" value="1"/>
</dbReference>
<dbReference type="Gene3D" id="2.30.40.10">
    <property type="entry name" value="Urease, subunit C, domain 1"/>
    <property type="match status" value="1"/>
</dbReference>
<dbReference type="RefSeq" id="WP_133536437.1">
    <property type="nucleotide sequence ID" value="NZ_SNYH01000004.1"/>
</dbReference>
<reference evidence="3 4" key="1">
    <citation type="submission" date="2019-03" db="EMBL/GenBank/DDBJ databases">
        <title>Genomic Encyclopedia of Type Strains, Phase III (KMG-III): the genomes of soil and plant-associated and newly described type strains.</title>
        <authorList>
            <person name="Whitman W."/>
        </authorList>
    </citation>
    <scope>NUCLEOTIDE SEQUENCE [LARGE SCALE GENOMIC DNA]</scope>
    <source>
        <strain evidence="3 4">CECT 8283</strain>
    </source>
</reference>
<feature type="domain" description="Amidohydrolase-related" evidence="2">
    <location>
        <begin position="87"/>
        <end position="442"/>
    </location>
</feature>
<dbReference type="SUPFAM" id="SSF51556">
    <property type="entry name" value="Metallo-dependent hydrolases"/>
    <property type="match status" value="1"/>
</dbReference>
<dbReference type="InterPro" id="IPR011059">
    <property type="entry name" value="Metal-dep_hydrolase_composite"/>
</dbReference>
<dbReference type="PANTHER" id="PTHR43135">
    <property type="entry name" value="ALPHA-D-RIBOSE 1-METHYLPHOSPHONATE 5-TRIPHOSPHATE DIPHOSPHATASE"/>
    <property type="match status" value="1"/>
</dbReference>
<keyword evidence="3" id="KW-0378">Hydrolase</keyword>
<evidence type="ECO:0000313" key="3">
    <source>
        <dbReference type="EMBL" id="TDQ25660.1"/>
    </source>
</evidence>
<organism evidence="3 4">
    <name type="scientific">Tenacibaculum caenipelagi</name>
    <dbReference type="NCBI Taxonomy" id="1325435"/>
    <lineage>
        <taxon>Bacteria</taxon>
        <taxon>Pseudomonadati</taxon>
        <taxon>Bacteroidota</taxon>
        <taxon>Flavobacteriia</taxon>
        <taxon>Flavobacteriales</taxon>
        <taxon>Flavobacteriaceae</taxon>
        <taxon>Tenacibaculum</taxon>
    </lineage>
</organism>
<dbReference type="AlphaFoldDB" id="A0A4V3D2Z9"/>
<dbReference type="Pfam" id="PF01979">
    <property type="entry name" value="Amidohydro_1"/>
    <property type="match status" value="1"/>
</dbReference>
<sequence length="473" mass="53142">MKYLKISNLLLLLAVSFFLFNCTKSNKTKNEKESNTYVIKNVNVIPMTEDNNVIGNATVLIHNNKIESINDSIPPEATIIDGKDKWLIPGLIDMHVHTLSNGSFSQGHATRGSTVNFNTQNLMTPYIANGVTTVFELSGRLGHFSQRDKIMDKSVIGPRMAIAAVIDGEGNEIKATTPIEGRQSVRNAKGLGYRFIKVYTWLNEETFKAVIDEAEKQNMKVVGHIPTAFDGKPAENLFVPHFGLIAHAEELSKQTNDFSYEKAQEFARLAKENNTWLIPNLSNMVWISKQAKSSESIQNLQSLKYVHPLMQSKWLNSNRFYGASPKLIEFYDKQKDFHKQIVKAFKEEGVPMLAGTDAGISGIVWGFSLHDELELLVEAGLTPEEALTSATRLPAEWLEIGDKIGTVEVGKFADLILLDKNPLEKIGNTRSVSGIFVDGKWLNKNVINSMLQKVEQWNNANKEKYQWKNRKNL</sequence>
<accession>A0A4V3D2Z9</accession>
<protein>
    <submittedName>
        <fullName evidence="3">Imidazolonepropionase-like amidohydrolase</fullName>
    </submittedName>
</protein>
<dbReference type="PANTHER" id="PTHR43135:SF3">
    <property type="entry name" value="ALPHA-D-RIBOSE 1-METHYLPHOSPHONATE 5-TRIPHOSPHATE DIPHOSPHATASE"/>
    <property type="match status" value="1"/>
</dbReference>
<dbReference type="Gene3D" id="3.20.20.140">
    <property type="entry name" value="Metal-dependent hydrolases"/>
    <property type="match status" value="1"/>
</dbReference>
<dbReference type="EMBL" id="SNYH01000004">
    <property type="protein sequence ID" value="TDQ25660.1"/>
    <property type="molecule type" value="Genomic_DNA"/>
</dbReference>